<gene>
    <name evidence="1" type="primary">me53</name>
</gene>
<reference evidence="1 2" key="1">
    <citation type="submission" date="2018-08" db="EMBL/GenBank/DDBJ databases">
        <title>Sequence analysis of the African armyworm, Spodoptera exempta nucleopolyhedrovirus.</title>
        <authorList>
            <person name="Escasa S.R."/>
            <person name="Mowery J.D."/>
            <person name="Bauchan G.R."/>
            <person name="Harrison R.L."/>
            <person name="Cory J.S."/>
        </authorList>
    </citation>
    <scope>NUCLEOTIDE SEQUENCE [LARGE SCALE GENOMIC DNA]</scope>
    <source>
        <strain evidence="1 2">244.1</strain>
    </source>
</reference>
<protein>
    <submittedName>
        <fullName evidence="1">ME53</fullName>
    </submittedName>
</protein>
<name>A0A410S7K1_9ABAC</name>
<keyword evidence="2" id="KW-1185">Reference proteome</keyword>
<sequence>MLKGALATKKKTTAVAKVNTNIVDDAPKDLRHRFLSVQNYRLLSAVLRFATDYVQGIVRVNDLAEMKCDDLKIVELLDPAYCQGECRKKFTNNAKHLYCVIDSAITFSPNNDKNDNWNKFKFVCNSCSNNFAFNDQYDVIQLYPHVSLDDVERLCANGFLTKYIFPIKLDYTESTTETEVPGYHDFYKVIKTIIKEKKPYEHITKIQLRTYGRDLFTETDHDCIIRNGVDAYGEHTYNLEFYPRDSNILKFLETYKDTKPLTFFYRVTKRIYTSRFDYVVCFPIKCYRFCNLCKSTKMYMKNPVLYCSQCGFTDSLFFKNSAFMSNVVYLSQCVKSKTLKPKRILYYDLAMYQSLIKKANKKLE</sequence>
<evidence type="ECO:0000313" key="2">
    <source>
        <dbReference type="Proteomes" id="UP000503509"/>
    </source>
</evidence>
<dbReference type="Proteomes" id="UP000503509">
    <property type="component" value="Genome"/>
</dbReference>
<dbReference type="KEGG" id="vg:65101637"/>
<proteinExistence type="predicted"/>
<dbReference type="GeneID" id="65101637"/>
<dbReference type="InterPro" id="IPR010336">
    <property type="entry name" value="Baculo_ME53"/>
</dbReference>
<dbReference type="GO" id="GO:0008270">
    <property type="term" value="F:zinc ion binding"/>
    <property type="evidence" value="ECO:0007669"/>
    <property type="project" value="InterPro"/>
</dbReference>
<evidence type="ECO:0000313" key="1">
    <source>
        <dbReference type="EMBL" id="QAT90294.1"/>
    </source>
</evidence>
<dbReference type="GO" id="GO:0003677">
    <property type="term" value="F:DNA binding"/>
    <property type="evidence" value="ECO:0007669"/>
    <property type="project" value="InterPro"/>
</dbReference>
<dbReference type="RefSeq" id="YP_010086426.1">
    <property type="nucleotide sequence ID" value="NC_055455.1"/>
</dbReference>
<organism evidence="1 2">
    <name type="scientific">Spodoptera exempta nucleopolyhedrovirus</name>
    <dbReference type="NCBI Taxonomy" id="1242863"/>
    <lineage>
        <taxon>Viruses</taxon>
        <taxon>Viruses incertae sedis</taxon>
        <taxon>Naldaviricetes</taxon>
        <taxon>Lefavirales</taxon>
        <taxon>Baculoviridae</taxon>
        <taxon>Alphabaculovirus</taxon>
        <taxon>Alphabaculovirus spexemptae</taxon>
    </lineage>
</organism>
<dbReference type="EMBL" id="MH717816">
    <property type="protein sequence ID" value="QAT90294.1"/>
    <property type="molecule type" value="Genomic_DNA"/>
</dbReference>
<dbReference type="Pfam" id="PF06061">
    <property type="entry name" value="Baculo_ME53"/>
    <property type="match status" value="1"/>
</dbReference>
<accession>A0A410S7K1</accession>